<evidence type="ECO:0000256" key="2">
    <source>
        <dbReference type="ARBA" id="ARBA00022737"/>
    </source>
</evidence>
<dbReference type="PROSITE" id="PS51470">
    <property type="entry name" value="FG_GAP"/>
    <property type="match status" value="2"/>
</dbReference>
<dbReference type="InterPro" id="IPR000413">
    <property type="entry name" value="Integrin_alpha"/>
</dbReference>
<dbReference type="InterPro" id="IPR013519">
    <property type="entry name" value="Int_alpha_beta-p"/>
</dbReference>
<dbReference type="PRINTS" id="PR01185">
    <property type="entry name" value="INTEGRINA"/>
</dbReference>
<dbReference type="SMART" id="SM00191">
    <property type="entry name" value="Int_alpha"/>
    <property type="match status" value="5"/>
</dbReference>
<name>A0A101T4K6_9ACTN</name>
<dbReference type="EMBL" id="LMWX01000019">
    <property type="protein sequence ID" value="KUN85564.1"/>
    <property type="molecule type" value="Genomic_DNA"/>
</dbReference>
<dbReference type="PANTHER" id="PTHR23221">
    <property type="entry name" value="GLYCOSYLPHOSPHATIDYLINOSITOL PHOSPHOLIPASE D"/>
    <property type="match status" value="1"/>
</dbReference>
<feature type="chain" id="PRO_5007106904" description="Integrin-like protein" evidence="6">
    <location>
        <begin position="42"/>
        <end position="472"/>
    </location>
</feature>
<feature type="region of interest" description="Disordered" evidence="5">
    <location>
        <begin position="305"/>
        <end position="325"/>
    </location>
</feature>
<dbReference type="GO" id="GO:0007155">
    <property type="term" value="P:cell adhesion"/>
    <property type="evidence" value="ECO:0007669"/>
    <property type="project" value="InterPro"/>
</dbReference>
<evidence type="ECO:0000256" key="5">
    <source>
        <dbReference type="SAM" id="MobiDB-lite"/>
    </source>
</evidence>
<dbReference type="PANTHER" id="PTHR23221:SF7">
    <property type="entry name" value="PHOSPHATIDYLINOSITOL-GLYCAN-SPECIFIC PHOSPHOLIPASE D"/>
    <property type="match status" value="1"/>
</dbReference>
<evidence type="ECO:0000313" key="8">
    <source>
        <dbReference type="Proteomes" id="UP000053024"/>
    </source>
</evidence>
<dbReference type="SUPFAM" id="SSF69318">
    <property type="entry name" value="Integrin alpha N-terminal domain"/>
    <property type="match status" value="2"/>
</dbReference>
<protein>
    <recommendedName>
        <fullName evidence="9">Integrin-like protein</fullName>
    </recommendedName>
</protein>
<dbReference type="Gene3D" id="2.130.10.130">
    <property type="entry name" value="Integrin alpha, N-terminal"/>
    <property type="match status" value="3"/>
</dbReference>
<feature type="signal peptide" evidence="6">
    <location>
        <begin position="1"/>
        <end position="41"/>
    </location>
</feature>
<dbReference type="Gene3D" id="2.40.128.340">
    <property type="match status" value="1"/>
</dbReference>
<evidence type="ECO:0000256" key="3">
    <source>
        <dbReference type="ARBA" id="ARBA00022801"/>
    </source>
</evidence>
<proteinExistence type="predicted"/>
<dbReference type="Pfam" id="PF01839">
    <property type="entry name" value="FG-GAP"/>
    <property type="match status" value="3"/>
</dbReference>
<keyword evidence="8" id="KW-1185">Reference proteome</keyword>
<evidence type="ECO:0000256" key="4">
    <source>
        <dbReference type="ARBA" id="ARBA00023180"/>
    </source>
</evidence>
<sequence length="472" mass="46397">MTSHRTQGVVPLFSLRSHARWALPVALGVTALGLAVPAASAKPAVPVHDDFNGDGYADLAVAAPKATVSGQSGAGYVAVVYGGPHGVSADRHTVLSRSTTGVPGAAAGKQGFGGRLSRGDLDGDGYADLVVATSSGKGDAVVFWGGKSGLSGSRSTSVAASDTQTGDFNGDGRLDLAVFRTTPAGGDDPNGSTGAVWSGPFTRSGTPAAKKSFDAGYLKYVDVHGGATGDVNGDGRTDLALRVYCGDGSYCTRFYTGTPTGLTAQGAVPGGGGAVALGDLDGDGYDDVAVGEPDDALVRVAYGSPSGPGPQSGWKSYSQSTPGVPGTADEVDNFGAALSTGDITGDGIDDLVIGAPNKELGYDDAAGAVVVLQGGSSGLTATNAQQITQGTPGVPGASELADTFGAATALLDTDRDGHADLAVGAPGENGRNGAVTVLRGAASGVTADGALSVSGKKIGAPYTKSAFGAVLR</sequence>
<evidence type="ECO:0000256" key="6">
    <source>
        <dbReference type="SAM" id="SignalP"/>
    </source>
</evidence>
<dbReference type="Proteomes" id="UP000053024">
    <property type="component" value="Unassembled WGS sequence"/>
</dbReference>
<evidence type="ECO:0008006" key="9">
    <source>
        <dbReference type="Google" id="ProtNLM"/>
    </source>
</evidence>
<gene>
    <name evidence="7" type="ORF">AQJ66_13755</name>
</gene>
<keyword evidence="1 6" id="KW-0732">Signal</keyword>
<organism evidence="7 8">
    <name type="scientific">Streptomyces bungoensis</name>
    <dbReference type="NCBI Taxonomy" id="285568"/>
    <lineage>
        <taxon>Bacteria</taxon>
        <taxon>Bacillati</taxon>
        <taxon>Actinomycetota</taxon>
        <taxon>Actinomycetes</taxon>
        <taxon>Kitasatosporales</taxon>
        <taxon>Streptomycetaceae</taxon>
        <taxon>Streptomyces</taxon>
    </lineage>
</organism>
<keyword evidence="3" id="KW-0378">Hydrolase</keyword>
<dbReference type="GO" id="GO:0008305">
    <property type="term" value="C:integrin complex"/>
    <property type="evidence" value="ECO:0007669"/>
    <property type="project" value="InterPro"/>
</dbReference>
<comment type="caution">
    <text evidence="7">The sequence shown here is derived from an EMBL/GenBank/DDBJ whole genome shotgun (WGS) entry which is preliminary data.</text>
</comment>
<evidence type="ECO:0000313" key="7">
    <source>
        <dbReference type="EMBL" id="KUN85564.1"/>
    </source>
</evidence>
<reference evidence="7 8" key="1">
    <citation type="submission" date="2015-10" db="EMBL/GenBank/DDBJ databases">
        <title>Draft genome sequence of Streptomyces bungoensis DSM 41781, type strain for the species Streptomyces bungoensis.</title>
        <authorList>
            <person name="Ruckert C."/>
            <person name="Winkler A."/>
            <person name="Kalinowski J."/>
            <person name="Kampfer P."/>
            <person name="Glaeser S."/>
        </authorList>
    </citation>
    <scope>NUCLEOTIDE SEQUENCE [LARGE SCALE GENOMIC DNA]</scope>
    <source>
        <strain evidence="7 8">DSM 41781</strain>
    </source>
</reference>
<accession>A0A101T4K6</accession>
<dbReference type="InterPro" id="IPR028994">
    <property type="entry name" value="Integrin_alpha_N"/>
</dbReference>
<keyword evidence="4" id="KW-0325">Glycoprotein</keyword>
<dbReference type="STRING" id="285568.AQJ66_13755"/>
<dbReference type="InterPro" id="IPR013517">
    <property type="entry name" value="FG-GAP"/>
</dbReference>
<dbReference type="GO" id="GO:0016787">
    <property type="term" value="F:hydrolase activity"/>
    <property type="evidence" value="ECO:0007669"/>
    <property type="project" value="UniProtKB-KW"/>
</dbReference>
<dbReference type="Pfam" id="PF13517">
    <property type="entry name" value="FG-GAP_3"/>
    <property type="match status" value="2"/>
</dbReference>
<keyword evidence="2" id="KW-0677">Repeat</keyword>
<dbReference type="AlphaFoldDB" id="A0A101T4K6"/>
<evidence type="ECO:0000256" key="1">
    <source>
        <dbReference type="ARBA" id="ARBA00022729"/>
    </source>
</evidence>